<organism evidence="1 2">
    <name type="scientific">Mesorhizobium australicum</name>
    <dbReference type="NCBI Taxonomy" id="536018"/>
    <lineage>
        <taxon>Bacteria</taxon>
        <taxon>Pseudomonadati</taxon>
        <taxon>Pseudomonadota</taxon>
        <taxon>Alphaproteobacteria</taxon>
        <taxon>Hyphomicrobiales</taxon>
        <taxon>Phyllobacteriaceae</taxon>
        <taxon>Mesorhizobium</taxon>
    </lineage>
</organism>
<sequence>MWYPSTVTTPATSEPVSLVEAKRQVRVDFDDDDDYLNGLIATARNHAEKYCGAYLATQTVTAQADSWCDLAHLSVLPVQSVTSLAYIDTNGSAQTVATTVYELRGEAIVLKYGQVWPPKQHGSLITLTAVVGFAQVEPALKHAILLRIADLYETRESAAEAGWTSFDSLLSNHRYY</sequence>
<keyword evidence="2" id="KW-1185">Reference proteome</keyword>
<name>A0ACC6T6A2_9HYPH</name>
<gene>
    <name evidence="1" type="ORF">NKI81_26445</name>
</gene>
<accession>A0ACC6T6A2</accession>
<evidence type="ECO:0000313" key="1">
    <source>
        <dbReference type="EMBL" id="MER9287441.1"/>
    </source>
</evidence>
<dbReference type="Proteomes" id="UP001480082">
    <property type="component" value="Unassembled WGS sequence"/>
</dbReference>
<proteinExistence type="predicted"/>
<protein>
    <submittedName>
        <fullName evidence="1">Head-tail connector protein</fullName>
    </submittedName>
</protein>
<dbReference type="EMBL" id="JAMYRI010000021">
    <property type="protein sequence ID" value="MER9287441.1"/>
    <property type="molecule type" value="Genomic_DNA"/>
</dbReference>
<comment type="caution">
    <text evidence="1">The sequence shown here is derived from an EMBL/GenBank/DDBJ whole genome shotgun (WGS) entry which is preliminary data.</text>
</comment>
<evidence type="ECO:0000313" key="2">
    <source>
        <dbReference type="Proteomes" id="UP001480082"/>
    </source>
</evidence>
<reference evidence="1 2" key="1">
    <citation type="journal article" date="2024" name="Proc. Natl. Acad. Sci. U.S.A.">
        <title>The evolutionary genomics of adaptation to stress in wild rhizobium bacteria.</title>
        <authorList>
            <person name="Kehlet-Delgado H."/>
            <person name="Montoya A.P."/>
            <person name="Jensen K.T."/>
            <person name="Wendlandt C.E."/>
            <person name="Dexheimer C."/>
            <person name="Roberts M."/>
            <person name="Torres Martinez L."/>
            <person name="Friesen M.L."/>
            <person name="Griffitts J.S."/>
            <person name="Porter S.S."/>
        </authorList>
    </citation>
    <scope>NUCLEOTIDE SEQUENCE [LARGE SCALE GENOMIC DNA]</scope>
    <source>
        <strain evidence="1 2">M0468</strain>
    </source>
</reference>